<evidence type="ECO:0000256" key="1">
    <source>
        <dbReference type="ARBA" id="ARBA00007594"/>
    </source>
</evidence>
<dbReference type="VEuPathDB" id="FungiDB:SPPG_04351"/>
<dbReference type="OrthoDB" id="509901at2759"/>
<dbReference type="RefSeq" id="XP_016608043.1">
    <property type="nucleotide sequence ID" value="XM_016752590.1"/>
</dbReference>
<dbReference type="InParanoid" id="A0A0L0HGR7"/>
<dbReference type="SUPFAM" id="SSF55129">
    <property type="entry name" value="Ribosomal protein L30p/L7e"/>
    <property type="match status" value="1"/>
</dbReference>
<dbReference type="GeneID" id="27687803"/>
<evidence type="ECO:0000256" key="4">
    <source>
        <dbReference type="ARBA" id="ARBA00035281"/>
    </source>
</evidence>
<proteinExistence type="inferred from homology"/>
<dbReference type="STRING" id="645134.A0A0L0HGR7"/>
<keyword evidence="2" id="KW-0689">Ribosomal protein</keyword>
<dbReference type="GO" id="GO:0006412">
    <property type="term" value="P:translation"/>
    <property type="evidence" value="ECO:0007669"/>
    <property type="project" value="InterPro"/>
</dbReference>
<dbReference type="GO" id="GO:0005739">
    <property type="term" value="C:mitochondrion"/>
    <property type="evidence" value="ECO:0007669"/>
    <property type="project" value="TreeGrafter"/>
</dbReference>
<dbReference type="Pfam" id="PF00327">
    <property type="entry name" value="Ribosomal_L30"/>
    <property type="match status" value="1"/>
</dbReference>
<dbReference type="PANTHER" id="PTHR15892:SF2">
    <property type="entry name" value="LARGE RIBOSOMAL SUBUNIT PROTEIN UL30M"/>
    <property type="match status" value="1"/>
</dbReference>
<evidence type="ECO:0000313" key="7">
    <source>
        <dbReference type="EMBL" id="KND00004.1"/>
    </source>
</evidence>
<sequence>MFRNSVRGVTRGFSTTSVTSYPRKALPKITPQPPTSAQLSAPPAPAPKYLKPIYRPAPAPHIRLARPPAPQRHITDTDTALPLPTTFPAGETSGSYLVRPRIPASKLDGTENPYPYKYYEISLRRSLNGLPETTKEYARALGLVKRHQVVWRKVGPRSAGQILRIRELVVVRLVNEIPEKLPLPAGYAKVGNAVANAAV</sequence>
<feature type="region of interest" description="Disordered" evidence="5">
    <location>
        <begin position="24"/>
        <end position="43"/>
    </location>
</feature>
<evidence type="ECO:0000256" key="2">
    <source>
        <dbReference type="ARBA" id="ARBA00022980"/>
    </source>
</evidence>
<dbReference type="AlphaFoldDB" id="A0A0L0HGR7"/>
<organism evidence="7 8">
    <name type="scientific">Spizellomyces punctatus (strain DAOM BR117)</name>
    <dbReference type="NCBI Taxonomy" id="645134"/>
    <lineage>
        <taxon>Eukaryota</taxon>
        <taxon>Fungi</taxon>
        <taxon>Fungi incertae sedis</taxon>
        <taxon>Chytridiomycota</taxon>
        <taxon>Chytridiomycota incertae sedis</taxon>
        <taxon>Chytridiomycetes</taxon>
        <taxon>Spizellomycetales</taxon>
        <taxon>Spizellomycetaceae</taxon>
        <taxon>Spizellomyces</taxon>
    </lineage>
</organism>
<dbReference type="GO" id="GO:0015934">
    <property type="term" value="C:large ribosomal subunit"/>
    <property type="evidence" value="ECO:0007669"/>
    <property type="project" value="InterPro"/>
</dbReference>
<reference evidence="7 8" key="1">
    <citation type="submission" date="2009-08" db="EMBL/GenBank/DDBJ databases">
        <title>The Genome Sequence of Spizellomyces punctatus strain DAOM BR117.</title>
        <authorList>
            <consortium name="The Broad Institute Genome Sequencing Platform"/>
            <person name="Russ C."/>
            <person name="Cuomo C."/>
            <person name="Shea T."/>
            <person name="Young S.K."/>
            <person name="Zeng Q."/>
            <person name="Koehrsen M."/>
            <person name="Haas B."/>
            <person name="Borodovsky M."/>
            <person name="Guigo R."/>
            <person name="Alvarado L."/>
            <person name="Berlin A."/>
            <person name="Bochicchio J."/>
            <person name="Borenstein D."/>
            <person name="Chapman S."/>
            <person name="Chen Z."/>
            <person name="Engels R."/>
            <person name="Freedman E."/>
            <person name="Gellesch M."/>
            <person name="Goldberg J."/>
            <person name="Griggs A."/>
            <person name="Gujja S."/>
            <person name="Heiman D."/>
            <person name="Hepburn T."/>
            <person name="Howarth C."/>
            <person name="Jen D."/>
            <person name="Larson L."/>
            <person name="Lewis B."/>
            <person name="Mehta T."/>
            <person name="Park D."/>
            <person name="Pearson M."/>
            <person name="Roberts A."/>
            <person name="Saif S."/>
            <person name="Shenoy N."/>
            <person name="Sisk P."/>
            <person name="Stolte C."/>
            <person name="Sykes S."/>
            <person name="Thomson T."/>
            <person name="Walk T."/>
            <person name="White J."/>
            <person name="Yandava C."/>
            <person name="Burger G."/>
            <person name="Gray M.W."/>
            <person name="Holland P.W.H."/>
            <person name="King N."/>
            <person name="Lang F.B.F."/>
            <person name="Roger A.J."/>
            <person name="Ruiz-Trillo I."/>
            <person name="Lander E."/>
            <person name="Nusbaum C."/>
        </authorList>
    </citation>
    <scope>NUCLEOTIDE SEQUENCE [LARGE SCALE GENOMIC DNA]</scope>
    <source>
        <strain evidence="7 8">DAOM BR117</strain>
    </source>
</reference>
<dbReference type="GO" id="GO:0003735">
    <property type="term" value="F:structural constituent of ribosome"/>
    <property type="evidence" value="ECO:0007669"/>
    <property type="project" value="InterPro"/>
</dbReference>
<accession>A0A0L0HGR7</accession>
<keyword evidence="3" id="KW-0687">Ribonucleoprotein</keyword>
<feature type="domain" description="Large ribosomal subunit protein uL30-like ferredoxin-like fold" evidence="6">
    <location>
        <begin position="121"/>
        <end position="169"/>
    </location>
</feature>
<name>A0A0L0HGR7_SPIPD</name>
<evidence type="ECO:0000313" key="8">
    <source>
        <dbReference type="Proteomes" id="UP000053201"/>
    </source>
</evidence>
<evidence type="ECO:0000256" key="5">
    <source>
        <dbReference type="SAM" id="MobiDB-lite"/>
    </source>
</evidence>
<dbReference type="PANTHER" id="PTHR15892">
    <property type="entry name" value="MITOCHONDRIAL RIBOSOMAL PROTEIN L30"/>
    <property type="match status" value="1"/>
</dbReference>
<evidence type="ECO:0000256" key="3">
    <source>
        <dbReference type="ARBA" id="ARBA00023274"/>
    </source>
</evidence>
<gene>
    <name evidence="7" type="ORF">SPPG_04351</name>
</gene>
<dbReference type="InterPro" id="IPR016082">
    <property type="entry name" value="Ribosomal_uL30_ferredoxin-like"/>
</dbReference>
<dbReference type="EMBL" id="KQ257456">
    <property type="protein sequence ID" value="KND00004.1"/>
    <property type="molecule type" value="Genomic_DNA"/>
</dbReference>
<keyword evidence="8" id="KW-1185">Reference proteome</keyword>
<dbReference type="InterPro" id="IPR036919">
    <property type="entry name" value="Ribo_uL30_ferredoxin-like_sf"/>
</dbReference>
<dbReference type="Proteomes" id="UP000053201">
    <property type="component" value="Unassembled WGS sequence"/>
</dbReference>
<evidence type="ECO:0000259" key="6">
    <source>
        <dbReference type="Pfam" id="PF00327"/>
    </source>
</evidence>
<comment type="similarity">
    <text evidence="1">Belongs to the universal ribosomal protein uL30 family.</text>
</comment>
<dbReference type="Gene3D" id="3.30.1390.20">
    <property type="entry name" value="Ribosomal protein L30, ferredoxin-like fold domain"/>
    <property type="match status" value="1"/>
</dbReference>
<dbReference type="InterPro" id="IPR005996">
    <property type="entry name" value="Ribosomal_uL30_bac-type"/>
</dbReference>
<protein>
    <recommendedName>
        <fullName evidence="4">Large ribosomal subunit protein uL30m</fullName>
    </recommendedName>
</protein>